<dbReference type="PANTHER" id="PTHR43272">
    <property type="entry name" value="LONG-CHAIN-FATTY-ACID--COA LIGASE"/>
    <property type="match status" value="1"/>
</dbReference>
<dbReference type="PANTHER" id="PTHR43272:SF33">
    <property type="entry name" value="AMP-BINDING DOMAIN-CONTAINING PROTEIN-RELATED"/>
    <property type="match status" value="1"/>
</dbReference>
<proteinExistence type="predicted"/>
<dbReference type="GO" id="GO:0004467">
    <property type="term" value="F:long-chain fatty acid-CoA ligase activity"/>
    <property type="evidence" value="ECO:0007669"/>
    <property type="project" value="TreeGrafter"/>
</dbReference>
<evidence type="ECO:0000256" key="1">
    <source>
        <dbReference type="ARBA" id="ARBA00022741"/>
    </source>
</evidence>
<organism evidence="4 5">
    <name type="scientific">Phytophthora aleatoria</name>
    <dbReference type="NCBI Taxonomy" id="2496075"/>
    <lineage>
        <taxon>Eukaryota</taxon>
        <taxon>Sar</taxon>
        <taxon>Stramenopiles</taxon>
        <taxon>Oomycota</taxon>
        <taxon>Peronosporomycetes</taxon>
        <taxon>Peronosporales</taxon>
        <taxon>Peronosporaceae</taxon>
        <taxon>Phytophthora</taxon>
    </lineage>
</organism>
<sequence>MSAIAAKPFQPKLIHSRELPGTVTSTRGPVHMSTLRSGFDSSFTLYTNLLIRLEIDREEFLVAVENCSSGMSRELGLQRGALVGIFSKNRYEWSVVEHSISRMTYTLVPLYDTLGPTAVYYIINHTEMRVVFCAKEQVKTLMACVKDCPSIGIVVQFEEKIDSEDVRLARVNNVSLMTLDQLMEIGRANPVEADPPLPDDLCTICYTSGTMGDPKGVMLTHSNMVASILCSIEITPLNESDVHLSFLPLAHCFERNVQAHIIAKGGCIGYYQGDVTKLLEDMAELRPTVFPSGVAATGGLKKLLFDQGYTAKKEYLADGYYTHAFWDRLVFDKLKMILGGRVRYILSGSAPLSKEVKEFMAIVFCCPVLEGYGLTELLRWCRAEICLEDVPDKHYSTRDTPCPRGEILTRSGHVFKGYYKQPKLTNEVLDAAGWFHTGDIGQWNPDGTLMVIDRKKNICKLSQGEYVSPERVEGVYGQSPFVAQVFVHGDSFQNYLVGIVVPDPEYISVWSGKQGLKGEEASLEKLCAPGNKTLLRVIQEDLRQLALAAKLLPFERAHKLRLHAEQFTPENGLATPTFKPKRFELIKYFSDVIDDMYAEQSKL</sequence>
<dbReference type="Proteomes" id="UP000709295">
    <property type="component" value="Unassembled WGS sequence"/>
</dbReference>
<evidence type="ECO:0000259" key="3">
    <source>
        <dbReference type="Pfam" id="PF00501"/>
    </source>
</evidence>
<dbReference type="AlphaFoldDB" id="A0A8J5J6S4"/>
<accession>A0A8J5J6S4</accession>
<evidence type="ECO:0000313" key="5">
    <source>
        <dbReference type="Proteomes" id="UP000709295"/>
    </source>
</evidence>
<comment type="caution">
    <text evidence="4">The sequence shown here is derived from an EMBL/GenBank/DDBJ whole genome shotgun (WGS) entry which is preliminary data.</text>
</comment>
<keyword evidence="1" id="KW-0547">Nucleotide-binding</keyword>
<dbReference type="Pfam" id="PF00501">
    <property type="entry name" value="AMP-binding"/>
    <property type="match status" value="1"/>
</dbReference>
<dbReference type="EMBL" id="JAENGY010000531">
    <property type="protein sequence ID" value="KAG6960983.1"/>
    <property type="molecule type" value="Genomic_DNA"/>
</dbReference>
<feature type="domain" description="AMP-dependent synthetase/ligase" evidence="3">
    <location>
        <begin position="59"/>
        <end position="401"/>
    </location>
</feature>
<keyword evidence="5" id="KW-1185">Reference proteome</keyword>
<dbReference type="GO" id="GO:0005524">
    <property type="term" value="F:ATP binding"/>
    <property type="evidence" value="ECO:0007669"/>
    <property type="project" value="UniProtKB-KW"/>
</dbReference>
<gene>
    <name evidence="4" type="ORF">JG688_00009338</name>
</gene>
<protein>
    <recommendedName>
        <fullName evidence="3">AMP-dependent synthetase/ligase domain-containing protein</fullName>
    </recommendedName>
</protein>
<evidence type="ECO:0000313" key="4">
    <source>
        <dbReference type="EMBL" id="KAG6960983.1"/>
    </source>
</evidence>
<dbReference type="GO" id="GO:0005783">
    <property type="term" value="C:endoplasmic reticulum"/>
    <property type="evidence" value="ECO:0007669"/>
    <property type="project" value="TreeGrafter"/>
</dbReference>
<name>A0A8J5J6S4_9STRA</name>
<evidence type="ECO:0000256" key="2">
    <source>
        <dbReference type="ARBA" id="ARBA00022840"/>
    </source>
</evidence>
<reference evidence="4" key="1">
    <citation type="submission" date="2021-01" db="EMBL/GenBank/DDBJ databases">
        <title>Phytophthora aleatoria, a newly-described species from Pinus radiata is distinct from Phytophthora cactorum isolates based on comparative genomics.</title>
        <authorList>
            <person name="Mcdougal R."/>
            <person name="Panda P."/>
            <person name="Williams N."/>
            <person name="Studholme D.J."/>
        </authorList>
    </citation>
    <scope>NUCLEOTIDE SEQUENCE</scope>
    <source>
        <strain evidence="4">NZFS 4037</strain>
    </source>
</reference>
<keyword evidence="2" id="KW-0067">ATP-binding</keyword>
<dbReference type="InterPro" id="IPR000873">
    <property type="entry name" value="AMP-dep_synth/lig_dom"/>
</dbReference>
<dbReference type="GO" id="GO:0016020">
    <property type="term" value="C:membrane"/>
    <property type="evidence" value="ECO:0007669"/>
    <property type="project" value="TreeGrafter"/>
</dbReference>